<dbReference type="InterPro" id="IPR015202">
    <property type="entry name" value="GO-like_E_set"/>
</dbReference>
<evidence type="ECO:0000256" key="2">
    <source>
        <dbReference type="SAM" id="MobiDB-lite"/>
    </source>
</evidence>
<gene>
    <name evidence="5" type="ORF">HYH03_016995</name>
</gene>
<dbReference type="PANTHER" id="PTHR32208:SF21">
    <property type="entry name" value="LOW QUALITY PROTEIN: ALDEHYDE OXIDASE GLOX-LIKE"/>
    <property type="match status" value="1"/>
</dbReference>
<evidence type="ECO:0000313" key="6">
    <source>
        <dbReference type="Proteomes" id="UP000612055"/>
    </source>
</evidence>
<dbReference type="Proteomes" id="UP000612055">
    <property type="component" value="Unassembled WGS sequence"/>
</dbReference>
<feature type="compositionally biased region" description="Pro residues" evidence="2">
    <location>
        <begin position="26"/>
        <end position="45"/>
    </location>
</feature>
<dbReference type="OrthoDB" id="2019572at2759"/>
<dbReference type="Pfam" id="PF09118">
    <property type="entry name" value="GO-like_E_set"/>
    <property type="match status" value="1"/>
</dbReference>
<dbReference type="InterPro" id="IPR009880">
    <property type="entry name" value="Glyoxal_oxidase_N"/>
</dbReference>
<sequence length="625" mass="68726">MLVLVCALASGALARRELLQGNSNKKPPPSPPPAPPGPPGPPQSPPYNASADDQPDNGQRTEEGVRFPLDPPKGQPQFYGEWELRAVGNVVAIHLSHVPGTDKYFFMERPSGRHPDGGNSLAGYYDNAVNKFTNIYYSDNIFCAGQTVTQDGHVFVVGGHIPKAGFGDGLKGVRIFSRRQLNFKRIANMTHPRWYPTTTLLPDGRITIMGGSVLPGSGTGKNPFYEIWDPRDPTNLSQLPQSPGLIAKTNDIYYPNNYVLPTGHLLVFCNRYGEVMDPYTGEVKSTLPSWSGVAKGVFTEYPFTGTSTLMGLYPHKNYKVELVYFGGQFSYAWINSTASRLALRIGIDFDPISGNFTYGTNWTAEKMPSSRVMGDVTILPNGQMVVLNGAFKGLAGDSASGGVAKANEPNLWPVLYNPEAPYGSRFRVMAKTLIPRMYHSSACLTTDGAVIVAGCDRCDRYWWTTPGGISKSPTSFAEYRIEVFRPPFWFNHTAKPTIEWLDPELWDSYDNVTVIQYGQPFKVRYSMANANESVTSAVLVAPSGTTHSTNMNQRLVGLEIQSQNATSRELVLVAPPNGNIAPPQWYMLFLLNGDFYGKAKWVRLPGDAPRLDDFLATVPLPSKAK</sequence>
<dbReference type="InterPro" id="IPR014756">
    <property type="entry name" value="Ig_E-set"/>
</dbReference>
<keyword evidence="1" id="KW-0732">Signal</keyword>
<evidence type="ECO:0000256" key="1">
    <source>
        <dbReference type="ARBA" id="ARBA00022729"/>
    </source>
</evidence>
<dbReference type="PANTHER" id="PTHR32208">
    <property type="entry name" value="SECRETED PROTEIN-RELATED"/>
    <property type="match status" value="1"/>
</dbReference>
<dbReference type="SUPFAM" id="SSF50965">
    <property type="entry name" value="Galactose oxidase, central domain"/>
    <property type="match status" value="1"/>
</dbReference>
<dbReference type="AlphaFoldDB" id="A0A836BR17"/>
<evidence type="ECO:0008006" key="7">
    <source>
        <dbReference type="Google" id="ProtNLM"/>
    </source>
</evidence>
<name>A0A836BR17_9CHLO</name>
<dbReference type="Gene3D" id="2.60.40.10">
    <property type="entry name" value="Immunoglobulins"/>
    <property type="match status" value="1"/>
</dbReference>
<proteinExistence type="predicted"/>
<feature type="domain" description="Galactose oxidase-like Early set" evidence="4">
    <location>
        <begin position="514"/>
        <end position="603"/>
    </location>
</feature>
<organism evidence="5 6">
    <name type="scientific">Edaphochlamys debaryana</name>
    <dbReference type="NCBI Taxonomy" id="47281"/>
    <lineage>
        <taxon>Eukaryota</taxon>
        <taxon>Viridiplantae</taxon>
        <taxon>Chlorophyta</taxon>
        <taxon>core chlorophytes</taxon>
        <taxon>Chlorophyceae</taxon>
        <taxon>CS clade</taxon>
        <taxon>Chlamydomonadales</taxon>
        <taxon>Chlamydomonadales incertae sedis</taxon>
        <taxon>Edaphochlamys</taxon>
    </lineage>
</organism>
<protein>
    <recommendedName>
        <fullName evidence="7">Galactose oxidase</fullName>
    </recommendedName>
</protein>
<keyword evidence="6" id="KW-1185">Reference proteome</keyword>
<dbReference type="Pfam" id="PF07250">
    <property type="entry name" value="Glyoxal_oxid_N"/>
    <property type="match status" value="1"/>
</dbReference>
<dbReference type="CDD" id="cd02851">
    <property type="entry name" value="E_set_GO_C"/>
    <property type="match status" value="1"/>
</dbReference>
<dbReference type="InterPro" id="IPR037293">
    <property type="entry name" value="Gal_Oxidase_central_sf"/>
</dbReference>
<comment type="caution">
    <text evidence="5">The sequence shown here is derived from an EMBL/GenBank/DDBJ whole genome shotgun (WGS) entry which is preliminary data.</text>
</comment>
<dbReference type="SUPFAM" id="SSF81296">
    <property type="entry name" value="E set domains"/>
    <property type="match status" value="1"/>
</dbReference>
<reference evidence="5" key="1">
    <citation type="journal article" date="2020" name="bioRxiv">
        <title>Comparative genomics of Chlamydomonas.</title>
        <authorList>
            <person name="Craig R.J."/>
            <person name="Hasan A.R."/>
            <person name="Ness R.W."/>
            <person name="Keightley P.D."/>
        </authorList>
    </citation>
    <scope>NUCLEOTIDE SEQUENCE</scope>
    <source>
        <strain evidence="5">CCAP 11/70</strain>
    </source>
</reference>
<evidence type="ECO:0000259" key="3">
    <source>
        <dbReference type="Pfam" id="PF07250"/>
    </source>
</evidence>
<dbReference type="InterPro" id="IPR011043">
    <property type="entry name" value="Gal_Oxase/kelch_b-propeller"/>
</dbReference>
<feature type="region of interest" description="Disordered" evidence="2">
    <location>
        <begin position="17"/>
        <end position="73"/>
    </location>
</feature>
<dbReference type="EMBL" id="JAEHOE010000155">
    <property type="protein sequence ID" value="KAG2484183.1"/>
    <property type="molecule type" value="Genomic_DNA"/>
</dbReference>
<dbReference type="InterPro" id="IPR013783">
    <property type="entry name" value="Ig-like_fold"/>
</dbReference>
<dbReference type="Gene3D" id="2.130.10.80">
    <property type="entry name" value="Galactose oxidase/kelch, beta-propeller"/>
    <property type="match status" value="1"/>
</dbReference>
<accession>A0A836BR17</accession>
<feature type="domain" description="Glyoxal oxidase N-terminal" evidence="3">
    <location>
        <begin position="124"/>
        <end position="488"/>
    </location>
</feature>
<evidence type="ECO:0000313" key="5">
    <source>
        <dbReference type="EMBL" id="KAG2484183.1"/>
    </source>
</evidence>
<evidence type="ECO:0000259" key="4">
    <source>
        <dbReference type="Pfam" id="PF09118"/>
    </source>
</evidence>